<gene>
    <name evidence="2" type="ORF">JI435_086850</name>
</gene>
<dbReference type="KEGG" id="pno:SNOG_08685"/>
<dbReference type="VEuPathDB" id="FungiDB:JI435_086850"/>
<organism evidence="2 3">
    <name type="scientific">Phaeosphaeria nodorum (strain SN15 / ATCC MYA-4574 / FGSC 10173)</name>
    <name type="common">Glume blotch fungus</name>
    <name type="synonym">Parastagonospora nodorum</name>
    <dbReference type="NCBI Taxonomy" id="321614"/>
    <lineage>
        <taxon>Eukaryota</taxon>
        <taxon>Fungi</taxon>
        <taxon>Dikarya</taxon>
        <taxon>Ascomycota</taxon>
        <taxon>Pezizomycotina</taxon>
        <taxon>Dothideomycetes</taxon>
        <taxon>Pleosporomycetidae</taxon>
        <taxon>Pleosporales</taxon>
        <taxon>Pleosporineae</taxon>
        <taxon>Phaeosphaeriaceae</taxon>
        <taxon>Parastagonospora</taxon>
    </lineage>
</organism>
<accession>A0A7U2F2H4</accession>
<name>A0A7U2F2H4_PHANO</name>
<dbReference type="AlphaFoldDB" id="A0A7U2F2H4"/>
<feature type="region of interest" description="Disordered" evidence="1">
    <location>
        <begin position="36"/>
        <end position="59"/>
    </location>
</feature>
<evidence type="ECO:0000313" key="2">
    <source>
        <dbReference type="EMBL" id="QRC97540.1"/>
    </source>
</evidence>
<keyword evidence="3" id="KW-1185">Reference proteome</keyword>
<evidence type="ECO:0000313" key="3">
    <source>
        <dbReference type="Proteomes" id="UP000663193"/>
    </source>
</evidence>
<reference evidence="3" key="1">
    <citation type="journal article" date="2021" name="BMC Genomics">
        <title>Chromosome-level genome assembly and manually-curated proteome of model necrotroph Parastagonospora nodorum Sn15 reveals a genome-wide trove of candidate effector homologs, and redundancy of virulence-related functions within an accessory chromosome.</title>
        <authorList>
            <person name="Bertazzoni S."/>
            <person name="Jones D.A.B."/>
            <person name="Phan H.T."/>
            <person name="Tan K.-C."/>
            <person name="Hane J.K."/>
        </authorList>
    </citation>
    <scope>NUCLEOTIDE SEQUENCE [LARGE SCALE GENOMIC DNA]</scope>
    <source>
        <strain evidence="3">SN15 / ATCC MYA-4574 / FGSC 10173)</strain>
    </source>
</reference>
<evidence type="ECO:0000256" key="1">
    <source>
        <dbReference type="SAM" id="MobiDB-lite"/>
    </source>
</evidence>
<dbReference type="Proteomes" id="UP000663193">
    <property type="component" value="Chromosome 7"/>
</dbReference>
<proteinExistence type="predicted"/>
<dbReference type="EMBL" id="CP069029">
    <property type="protein sequence ID" value="QRC97540.1"/>
    <property type="molecule type" value="Genomic_DNA"/>
</dbReference>
<dbReference type="RefSeq" id="XP_001798994.1">
    <property type="nucleotide sequence ID" value="XM_001798942.1"/>
</dbReference>
<sequence length="171" mass="18935">MSNNITDAVRSATLVALGATSGFTPGFEAYLDSFDIPQDPTVQPETTPPPTKHTKPSTAITAPPGQLTPAQQWINANIHRFRIVEMEPYGDVPNAKRGVYVEFDDEENPHEPKISSVLRGAKGIDIIHCEPQRGDENYVNLIMAVEKFDRKAGCSVNVKKRVEHVRRKKAT</sequence>
<protein>
    <submittedName>
        <fullName evidence="2">Uncharacterized protein</fullName>
    </submittedName>
</protein>